<gene>
    <name evidence="1" type="ORF">SAMN05444001_11921</name>
</gene>
<organism evidence="1 2">
    <name type="scientific">Parabacteroides chinchillae</name>
    <dbReference type="NCBI Taxonomy" id="871327"/>
    <lineage>
        <taxon>Bacteria</taxon>
        <taxon>Pseudomonadati</taxon>
        <taxon>Bacteroidota</taxon>
        <taxon>Bacteroidia</taxon>
        <taxon>Bacteroidales</taxon>
        <taxon>Tannerellaceae</taxon>
        <taxon>Parabacteroides</taxon>
    </lineage>
</organism>
<dbReference type="EMBL" id="FNVS01000019">
    <property type="protein sequence ID" value="SEG19019.1"/>
    <property type="molecule type" value="Genomic_DNA"/>
</dbReference>
<proteinExistence type="predicted"/>
<evidence type="ECO:0000313" key="1">
    <source>
        <dbReference type="EMBL" id="SEG19019.1"/>
    </source>
</evidence>
<protein>
    <submittedName>
        <fullName evidence="1">Uncharacterized protein</fullName>
    </submittedName>
</protein>
<dbReference type="Proteomes" id="UP000236725">
    <property type="component" value="Unassembled WGS sequence"/>
</dbReference>
<keyword evidence="2" id="KW-1185">Reference proteome</keyword>
<dbReference type="AlphaFoldDB" id="A0A8G2BYF9"/>
<reference evidence="1 2" key="1">
    <citation type="submission" date="2016-10" db="EMBL/GenBank/DDBJ databases">
        <authorList>
            <person name="Varghese N."/>
            <person name="Submissions S."/>
        </authorList>
    </citation>
    <scope>NUCLEOTIDE SEQUENCE [LARGE SCALE GENOMIC DNA]</scope>
    <source>
        <strain evidence="1 2">DSM 29073</strain>
    </source>
</reference>
<accession>A0A8G2BYF9</accession>
<evidence type="ECO:0000313" key="2">
    <source>
        <dbReference type="Proteomes" id="UP000236725"/>
    </source>
</evidence>
<comment type="caution">
    <text evidence="1">The sequence shown here is derived from an EMBL/GenBank/DDBJ whole genome shotgun (WGS) entry which is preliminary data.</text>
</comment>
<name>A0A8G2BYF9_9BACT</name>
<sequence>MKQKVTILLILMLAGLVFYGGAGVNIISYCCNHCRVAGIEAIIENQCCELHDHDHSVQKANQMLYVDGCTTECGMERLHFDWTSVQSLFPNLQPAVFDLWFAKALNISLLPELQIKDLLSVTSIGPPVNCPRLYLSILTILLI</sequence>
<dbReference type="RefSeq" id="WP_103984145.1">
    <property type="nucleotide sequence ID" value="NZ_FNVS01000019.1"/>
</dbReference>